<dbReference type="EMBL" id="CAJJDM010000083">
    <property type="protein sequence ID" value="CAD8088354.1"/>
    <property type="molecule type" value="Genomic_DNA"/>
</dbReference>
<dbReference type="Proteomes" id="UP000688137">
    <property type="component" value="Unassembled WGS sequence"/>
</dbReference>
<dbReference type="AlphaFoldDB" id="A0A8S1NP11"/>
<dbReference type="OMA" id="YQKEWKE"/>
<accession>A0A8S1NP11</accession>
<gene>
    <name evidence="1" type="ORF">PPRIM_AZ9-3.1.T0800213</name>
</gene>
<evidence type="ECO:0000313" key="2">
    <source>
        <dbReference type="Proteomes" id="UP000688137"/>
    </source>
</evidence>
<protein>
    <submittedName>
        <fullName evidence="1">Uncharacterized protein</fullName>
    </submittedName>
</protein>
<proteinExistence type="predicted"/>
<evidence type="ECO:0000313" key="1">
    <source>
        <dbReference type="EMBL" id="CAD8088354.1"/>
    </source>
</evidence>
<organism evidence="1 2">
    <name type="scientific">Paramecium primaurelia</name>
    <dbReference type="NCBI Taxonomy" id="5886"/>
    <lineage>
        <taxon>Eukaryota</taxon>
        <taxon>Sar</taxon>
        <taxon>Alveolata</taxon>
        <taxon>Ciliophora</taxon>
        <taxon>Intramacronucleata</taxon>
        <taxon>Oligohymenophorea</taxon>
        <taxon>Peniculida</taxon>
        <taxon>Parameciidae</taxon>
        <taxon>Paramecium</taxon>
    </lineage>
</organism>
<name>A0A8S1NP11_PARPR</name>
<sequence length="202" mass="23452">MLNITKALKESVSIAFQKAFARHHEIQIIFQNLKYSTSCPATFSEYYKSNYQKEWKETLLPKDVAHEILVHFSSPTWNELKLVSNIEVSQMGHLQFQINKQYYQHLIKQIETSLWPNLTPIYKSINIYGPFINMNGPINKTDMRGLHIQNRLYSVLSQLSENCNKFNNITNQITNNDYLILPAKIVCKSIQSISLGIQLSLK</sequence>
<keyword evidence="2" id="KW-1185">Reference proteome</keyword>
<reference evidence="1" key="1">
    <citation type="submission" date="2021-01" db="EMBL/GenBank/DDBJ databases">
        <authorList>
            <consortium name="Genoscope - CEA"/>
            <person name="William W."/>
        </authorList>
    </citation>
    <scope>NUCLEOTIDE SEQUENCE</scope>
</reference>
<comment type="caution">
    <text evidence="1">The sequence shown here is derived from an EMBL/GenBank/DDBJ whole genome shotgun (WGS) entry which is preliminary data.</text>
</comment>